<name>A0A6B3N4C6_9CYAN</name>
<dbReference type="PANTHER" id="PTHR36382">
    <property type="entry name" value="OSJNBA0043L09.26 PROTEIN"/>
    <property type="match status" value="1"/>
</dbReference>
<comment type="caution">
    <text evidence="1">The sequence shown here is derived from an EMBL/GenBank/DDBJ whole genome shotgun (WGS) entry which is preliminary data.</text>
</comment>
<accession>A0A6B3N4C6</accession>
<evidence type="ECO:0000313" key="1">
    <source>
        <dbReference type="EMBL" id="NER26380.1"/>
    </source>
</evidence>
<dbReference type="PANTHER" id="PTHR36382:SF2">
    <property type="entry name" value="OS04G0635700 PROTEIN"/>
    <property type="match status" value="1"/>
</dbReference>
<organism evidence="1">
    <name type="scientific">Symploca sp. SIO1C4</name>
    <dbReference type="NCBI Taxonomy" id="2607765"/>
    <lineage>
        <taxon>Bacteria</taxon>
        <taxon>Bacillati</taxon>
        <taxon>Cyanobacteriota</taxon>
        <taxon>Cyanophyceae</taxon>
        <taxon>Coleofasciculales</taxon>
        <taxon>Coleofasciculaceae</taxon>
        <taxon>Symploca</taxon>
    </lineage>
</organism>
<protein>
    <submittedName>
        <fullName evidence="1">Uncharacterized protein</fullName>
    </submittedName>
</protein>
<dbReference type="AlphaFoldDB" id="A0A6B3N4C6"/>
<dbReference type="EMBL" id="JAAHFQ010000024">
    <property type="protein sequence ID" value="NER26380.1"/>
    <property type="molecule type" value="Genomic_DNA"/>
</dbReference>
<gene>
    <name evidence="1" type="ORF">F6J89_01750</name>
</gene>
<proteinExistence type="predicted"/>
<reference evidence="1" key="1">
    <citation type="submission" date="2019-11" db="EMBL/GenBank/DDBJ databases">
        <title>Genomic insights into an expanded diversity of filamentous marine cyanobacteria reveals the extraordinary biosynthetic potential of Moorea and Okeania.</title>
        <authorList>
            <person name="Ferreira Leao T."/>
            <person name="Wang M."/>
            <person name="Moss N."/>
            <person name="Da Silva R."/>
            <person name="Sanders J."/>
            <person name="Nurk S."/>
            <person name="Gurevich A."/>
            <person name="Humphrey G."/>
            <person name="Reher R."/>
            <person name="Zhu Q."/>
            <person name="Belda-Ferre P."/>
            <person name="Glukhov E."/>
            <person name="Rex R."/>
            <person name="Dorrestein P.C."/>
            <person name="Knight R."/>
            <person name="Pevzner P."/>
            <person name="Gerwick W.H."/>
            <person name="Gerwick L."/>
        </authorList>
    </citation>
    <scope>NUCLEOTIDE SEQUENCE</scope>
    <source>
        <strain evidence="1">SIO1C4</strain>
    </source>
</reference>
<sequence length="84" mass="9457">MNQPPSTPQFMTPEESADVDKALLTSSEKFLTRLTISSLGLLKIISQDTGVAIHDLTHHQIIQWVEKESKIRQEQGIDASVLKW</sequence>